<feature type="compositionally biased region" description="Polar residues" evidence="1">
    <location>
        <begin position="638"/>
        <end position="654"/>
    </location>
</feature>
<dbReference type="Proteomes" id="UP000218231">
    <property type="component" value="Unassembled WGS sequence"/>
</dbReference>
<feature type="compositionally biased region" description="Polar residues" evidence="1">
    <location>
        <begin position="621"/>
        <end position="630"/>
    </location>
</feature>
<dbReference type="OrthoDB" id="10017659at2759"/>
<feature type="region of interest" description="Disordered" evidence="1">
    <location>
        <begin position="606"/>
        <end position="674"/>
    </location>
</feature>
<dbReference type="AlphaFoldDB" id="A0A2A2LEI0"/>
<evidence type="ECO:0000256" key="1">
    <source>
        <dbReference type="SAM" id="MobiDB-lite"/>
    </source>
</evidence>
<accession>A0A2A2LEI0</accession>
<gene>
    <name evidence="2" type="ORF">WR25_00731</name>
</gene>
<feature type="compositionally biased region" description="Low complexity" evidence="1">
    <location>
        <begin position="606"/>
        <end position="620"/>
    </location>
</feature>
<feature type="compositionally biased region" description="Pro residues" evidence="1">
    <location>
        <begin position="371"/>
        <end position="384"/>
    </location>
</feature>
<feature type="region of interest" description="Disordered" evidence="1">
    <location>
        <begin position="364"/>
        <end position="423"/>
    </location>
</feature>
<name>A0A2A2LEI0_9BILA</name>
<organism evidence="2 3">
    <name type="scientific">Diploscapter pachys</name>
    <dbReference type="NCBI Taxonomy" id="2018661"/>
    <lineage>
        <taxon>Eukaryota</taxon>
        <taxon>Metazoa</taxon>
        <taxon>Ecdysozoa</taxon>
        <taxon>Nematoda</taxon>
        <taxon>Chromadorea</taxon>
        <taxon>Rhabditida</taxon>
        <taxon>Rhabditina</taxon>
        <taxon>Rhabditomorpha</taxon>
        <taxon>Rhabditoidea</taxon>
        <taxon>Rhabditidae</taxon>
        <taxon>Diploscapter</taxon>
    </lineage>
</organism>
<proteinExistence type="predicted"/>
<evidence type="ECO:0000313" key="2">
    <source>
        <dbReference type="EMBL" id="PAV84636.1"/>
    </source>
</evidence>
<keyword evidence="3" id="KW-1185">Reference proteome</keyword>
<feature type="compositionally biased region" description="Low complexity" evidence="1">
    <location>
        <begin position="441"/>
        <end position="459"/>
    </location>
</feature>
<feature type="compositionally biased region" description="Polar residues" evidence="1">
    <location>
        <begin position="472"/>
        <end position="489"/>
    </location>
</feature>
<comment type="caution">
    <text evidence="2">The sequence shown here is derived from an EMBL/GenBank/DDBJ whole genome shotgun (WGS) entry which is preliminary data.</text>
</comment>
<reference evidence="2 3" key="1">
    <citation type="journal article" date="2017" name="Curr. Biol.">
        <title>Genome architecture and evolution of a unichromosomal asexual nematode.</title>
        <authorList>
            <person name="Fradin H."/>
            <person name="Zegar C."/>
            <person name="Gutwein M."/>
            <person name="Lucas J."/>
            <person name="Kovtun M."/>
            <person name="Corcoran D."/>
            <person name="Baugh L.R."/>
            <person name="Kiontke K."/>
            <person name="Gunsalus K."/>
            <person name="Fitch D.H."/>
            <person name="Piano F."/>
        </authorList>
    </citation>
    <scope>NUCLEOTIDE SEQUENCE [LARGE SCALE GENOMIC DNA]</scope>
    <source>
        <strain evidence="2">PF1309</strain>
    </source>
</reference>
<evidence type="ECO:0000313" key="3">
    <source>
        <dbReference type="Proteomes" id="UP000218231"/>
    </source>
</evidence>
<protein>
    <submittedName>
        <fullName evidence="2">Uncharacterized protein</fullName>
    </submittedName>
</protein>
<feature type="compositionally biased region" description="Basic and acidic residues" evidence="1">
    <location>
        <begin position="555"/>
        <end position="566"/>
    </location>
</feature>
<feature type="region of interest" description="Disordered" evidence="1">
    <location>
        <begin position="555"/>
        <end position="579"/>
    </location>
</feature>
<dbReference type="STRING" id="2018661.A0A2A2LEI0"/>
<feature type="compositionally biased region" description="Polar residues" evidence="1">
    <location>
        <begin position="391"/>
        <end position="407"/>
    </location>
</feature>
<sequence>MSKKCKNSNRERISATIIPSTSQSFQVIPSGAGAQQVSVQQQLSMQGIPYLPWPITNPMTSVPYFDTISYQSVNMEAPLSAQSNGTDLPLYDIPTLRFFYNMGVQQARLMLMGRAYQDFPHKTQMSANAGQLAQQQANLNAAQNALQSLVNPTTINLLPTTNQTIVGGQPAVEQQLQQVLFRAQQQHQQQLGIAQQPQSLPQQPSQQQMQQLVQQAQAQMLAAAAARSSSGQQQIPSSVADSVRVTQAALIALAQSQALGGTPAAAAASQLARQSQLMSSSSSPLPSQKSVHVALADQQALLLQQALYSANAPNNSNNTTTTQKPNLPEMRLQFMGAQAAQHPGLQQFLKPSDILKPVAVGVGSGDAELSPRPPIPIDPSPPRTDPLRIHQQAQTSPPTSTPNSQQEIKTEKESSAEPPKSRGNLFQVSEQHFTEAFSGKNRPNSVKSSNSPPSETPTTIAGMPAVEVKKSPVTTTENGARSGNGSTDGNPEHQDDENPALASILMMSYLKNCMQQVQTTLRTSGVPPVGMDSNRQLVDFSCRPVDPIFKEAREELDRSRDFRDSTKSPPLKRPPLPGAILSATSISSASVSAASNVSNVESSISRASSASSPSGGSSPIQTNPPTSVIPSNPLGINRTVTDAVTTNDSKMSGNEESDDDCVGGKRLRIATDED</sequence>
<feature type="region of interest" description="Disordered" evidence="1">
    <location>
        <begin position="192"/>
        <end position="211"/>
    </location>
</feature>
<dbReference type="EMBL" id="LIAE01006829">
    <property type="protein sequence ID" value="PAV84636.1"/>
    <property type="molecule type" value="Genomic_DNA"/>
</dbReference>
<feature type="region of interest" description="Disordered" evidence="1">
    <location>
        <begin position="435"/>
        <end position="499"/>
    </location>
</feature>